<dbReference type="Pfam" id="PF00293">
    <property type="entry name" value="NUDIX"/>
    <property type="match status" value="1"/>
</dbReference>
<comment type="caution">
    <text evidence="3">The sequence shown here is derived from an EMBL/GenBank/DDBJ whole genome shotgun (WGS) entry which is preliminary data.</text>
</comment>
<proteinExistence type="inferred from homology"/>
<evidence type="ECO:0000259" key="2">
    <source>
        <dbReference type="PROSITE" id="PS51462"/>
    </source>
</evidence>
<dbReference type="EMBL" id="JPVO01000047">
    <property type="protein sequence ID" value="KGR76127.1"/>
    <property type="molecule type" value="Genomic_DNA"/>
</dbReference>
<reference evidence="3 4" key="1">
    <citation type="submission" date="2014-02" db="EMBL/GenBank/DDBJ databases">
        <title>Draft genome sequence of Lysinibacillus sinduriensis JCM 15800.</title>
        <authorList>
            <person name="Zhang F."/>
            <person name="Wang G."/>
            <person name="Zhang L."/>
        </authorList>
    </citation>
    <scope>NUCLEOTIDE SEQUENCE [LARGE SCALE GENOMIC DNA]</scope>
    <source>
        <strain evidence="3 4">JCM 15800</strain>
    </source>
</reference>
<dbReference type="GO" id="GO:0016787">
    <property type="term" value="F:hydrolase activity"/>
    <property type="evidence" value="ECO:0007669"/>
    <property type="project" value="UniProtKB-KW"/>
</dbReference>
<dbReference type="SUPFAM" id="SSF55811">
    <property type="entry name" value="Nudix"/>
    <property type="match status" value="1"/>
</dbReference>
<dbReference type="Gene3D" id="3.90.79.10">
    <property type="entry name" value="Nucleoside Triphosphate Pyrophosphohydrolase"/>
    <property type="match status" value="1"/>
</dbReference>
<keyword evidence="4" id="KW-1185">Reference proteome</keyword>
<dbReference type="InterPro" id="IPR000086">
    <property type="entry name" value="NUDIX_hydrolase_dom"/>
</dbReference>
<sequence length="191" mass="22181">MNIRQQLEQFKPYNAQEEKDQEMILRYMDNFNNLFTRENEFAHFTASAWLINEEHTKVLMAYHNIYNSWSWVGGHADGETDLLEVALKEAREETGLTKVKPVLEEIYSIEILGVPAHEKKGKHVATHVHLNVTYLLQASENELLHIKPDENSAIGWFELNKAVEASTEPEMQVVYRKLNDKLVLYPGENKL</sequence>
<name>A0A0A3IMR4_9BACL</name>
<dbReference type="PANTHER" id="PTHR43736:SF1">
    <property type="entry name" value="DIHYDRONEOPTERIN TRIPHOSPHATE DIPHOSPHATASE"/>
    <property type="match status" value="1"/>
</dbReference>
<accession>A0A0A3IMR4</accession>
<evidence type="ECO:0000313" key="3">
    <source>
        <dbReference type="EMBL" id="KGR76127.1"/>
    </source>
</evidence>
<dbReference type="Proteomes" id="UP000030408">
    <property type="component" value="Unassembled WGS sequence"/>
</dbReference>
<gene>
    <name evidence="3" type="ORF">CD33_08085</name>
</gene>
<evidence type="ECO:0000313" key="4">
    <source>
        <dbReference type="Proteomes" id="UP000030408"/>
    </source>
</evidence>
<keyword evidence="3" id="KW-0378">Hydrolase</keyword>
<comment type="similarity">
    <text evidence="1">Belongs to the Nudix hydrolase family.</text>
</comment>
<protein>
    <submittedName>
        <fullName evidence="3">NUDIX hydrolase</fullName>
    </submittedName>
</protein>
<dbReference type="InterPro" id="IPR015797">
    <property type="entry name" value="NUDIX_hydrolase-like_dom_sf"/>
</dbReference>
<dbReference type="RefSeq" id="WP_036199773.1">
    <property type="nucleotide sequence ID" value="NZ_AVCY01000009.1"/>
</dbReference>
<dbReference type="CDD" id="cd03674">
    <property type="entry name" value="NUDIX_Hydrolase"/>
    <property type="match status" value="1"/>
</dbReference>
<dbReference type="STRING" id="1384057.CD33_08085"/>
<organism evidence="3 4">
    <name type="scientific">Ureibacillus sinduriensis BLB-1 = JCM 15800</name>
    <dbReference type="NCBI Taxonomy" id="1384057"/>
    <lineage>
        <taxon>Bacteria</taxon>
        <taxon>Bacillati</taxon>
        <taxon>Bacillota</taxon>
        <taxon>Bacilli</taxon>
        <taxon>Bacillales</taxon>
        <taxon>Caryophanaceae</taxon>
        <taxon>Ureibacillus</taxon>
    </lineage>
</organism>
<feature type="domain" description="Nudix hydrolase" evidence="2">
    <location>
        <begin position="41"/>
        <end position="179"/>
    </location>
</feature>
<dbReference type="PROSITE" id="PS51462">
    <property type="entry name" value="NUDIX"/>
    <property type="match status" value="1"/>
</dbReference>
<dbReference type="AlphaFoldDB" id="A0A0A3IMR4"/>
<evidence type="ECO:0000256" key="1">
    <source>
        <dbReference type="ARBA" id="ARBA00005582"/>
    </source>
</evidence>
<dbReference type="OrthoDB" id="9787880at2"/>
<dbReference type="PANTHER" id="PTHR43736">
    <property type="entry name" value="ADP-RIBOSE PYROPHOSPHATASE"/>
    <property type="match status" value="1"/>
</dbReference>
<dbReference type="eggNOG" id="COG1051">
    <property type="taxonomic scope" value="Bacteria"/>
</dbReference>